<feature type="domain" description="EamA" evidence="7">
    <location>
        <begin position="148"/>
        <end position="284"/>
    </location>
</feature>
<dbReference type="InterPro" id="IPR000620">
    <property type="entry name" value="EamA_dom"/>
</dbReference>
<accession>A0A4R5VSR6</accession>
<comment type="caution">
    <text evidence="8">The sequence shown here is derived from an EMBL/GenBank/DDBJ whole genome shotgun (WGS) entry which is preliminary data.</text>
</comment>
<dbReference type="SUPFAM" id="SSF103481">
    <property type="entry name" value="Multidrug resistance efflux transporter EmrE"/>
    <property type="match status" value="2"/>
</dbReference>
<dbReference type="PANTHER" id="PTHR32322">
    <property type="entry name" value="INNER MEMBRANE TRANSPORTER"/>
    <property type="match status" value="1"/>
</dbReference>
<feature type="transmembrane region" description="Helical" evidence="6">
    <location>
        <begin position="266"/>
        <end position="285"/>
    </location>
</feature>
<comment type="subcellular location">
    <subcellularLocation>
        <location evidence="1">Membrane</location>
        <topology evidence="1">Multi-pass membrane protein</topology>
    </subcellularLocation>
</comment>
<evidence type="ECO:0000313" key="9">
    <source>
        <dbReference type="Proteomes" id="UP000294829"/>
    </source>
</evidence>
<keyword evidence="4 6" id="KW-1133">Transmembrane helix</keyword>
<feature type="transmembrane region" description="Helical" evidence="6">
    <location>
        <begin position="124"/>
        <end position="141"/>
    </location>
</feature>
<evidence type="ECO:0000313" key="8">
    <source>
        <dbReference type="EMBL" id="TDK61918.1"/>
    </source>
</evidence>
<protein>
    <submittedName>
        <fullName evidence="8">Drug/metabolite exporter YedA</fullName>
    </submittedName>
</protein>
<feature type="transmembrane region" description="Helical" evidence="6">
    <location>
        <begin position="36"/>
        <end position="54"/>
    </location>
</feature>
<feature type="domain" description="EamA" evidence="7">
    <location>
        <begin position="9"/>
        <end position="137"/>
    </location>
</feature>
<dbReference type="GO" id="GO:0016020">
    <property type="term" value="C:membrane"/>
    <property type="evidence" value="ECO:0007669"/>
    <property type="project" value="UniProtKB-SubCell"/>
</dbReference>
<dbReference type="InterPro" id="IPR037185">
    <property type="entry name" value="EmrE-like"/>
</dbReference>
<dbReference type="Gene3D" id="1.10.3730.20">
    <property type="match status" value="1"/>
</dbReference>
<keyword evidence="9" id="KW-1185">Reference proteome</keyword>
<gene>
    <name evidence="8" type="primary">yedA</name>
    <name evidence="8" type="ORF">E2I14_16685</name>
</gene>
<evidence type="ECO:0000256" key="2">
    <source>
        <dbReference type="ARBA" id="ARBA00007362"/>
    </source>
</evidence>
<evidence type="ECO:0000256" key="6">
    <source>
        <dbReference type="SAM" id="Phobius"/>
    </source>
</evidence>
<feature type="transmembrane region" description="Helical" evidence="6">
    <location>
        <begin position="178"/>
        <end position="199"/>
    </location>
</feature>
<dbReference type="InterPro" id="IPR050638">
    <property type="entry name" value="AA-Vitamin_Transporters"/>
</dbReference>
<keyword evidence="5 6" id="KW-0472">Membrane</keyword>
<feature type="transmembrane region" description="Helical" evidence="6">
    <location>
        <begin position="147"/>
        <end position="166"/>
    </location>
</feature>
<dbReference type="Pfam" id="PF00892">
    <property type="entry name" value="EamA"/>
    <property type="match status" value="2"/>
</dbReference>
<dbReference type="EMBL" id="SMYL01000012">
    <property type="protein sequence ID" value="TDK61918.1"/>
    <property type="molecule type" value="Genomic_DNA"/>
</dbReference>
<proteinExistence type="inferred from homology"/>
<sequence length="293" mass="30815">MFALPSLVVAALLTVYLVWGSTYFAIHIALDAFPPFMLMGSRFVAAGGMLFAFLKIRGGTAPTLKQWRDAGLVGSLILGGGMGLTSYAQQYISSGLTAVFIACSPFVLTLCVGMYGEWPNRREWVGILVGFGGAILLASGSDFSAKPIGIIALLSAIICWDLGSVLSQRKFSLAPGAMGFASQMLAGGVFLVAVSWMTGEHFTKAITPAAWAAWSYLVVAGSLGAFTAYMYLIATVPPALASSYSYVNPVIAVTLGVLFADEKIGVREVVAMVVILSSVLLVSTARKGVAKNR</sequence>
<dbReference type="OrthoDB" id="9812547at2"/>
<evidence type="ECO:0000256" key="4">
    <source>
        <dbReference type="ARBA" id="ARBA00022989"/>
    </source>
</evidence>
<comment type="similarity">
    <text evidence="2">Belongs to the EamA transporter family.</text>
</comment>
<evidence type="ECO:0000256" key="5">
    <source>
        <dbReference type="ARBA" id="ARBA00023136"/>
    </source>
</evidence>
<dbReference type="NCBIfam" id="NF008432">
    <property type="entry name" value="PRK11272.1"/>
    <property type="match status" value="1"/>
</dbReference>
<dbReference type="AlphaFoldDB" id="A0A4R5VSR6"/>
<feature type="transmembrane region" description="Helical" evidence="6">
    <location>
        <begin position="91"/>
        <end position="112"/>
    </location>
</feature>
<evidence type="ECO:0000256" key="3">
    <source>
        <dbReference type="ARBA" id="ARBA00022692"/>
    </source>
</evidence>
<reference evidence="8 9" key="1">
    <citation type="submission" date="2019-03" db="EMBL/GenBank/DDBJ databases">
        <title>Sapientia aquatica gen. nov., sp. nov., isolated from a crater lake.</title>
        <authorList>
            <person name="Felfoldi T."/>
            <person name="Szabo A."/>
            <person name="Toth E."/>
            <person name="Schumann P."/>
            <person name="Keki Z."/>
            <person name="Marialigeti K."/>
            <person name="Mathe I."/>
        </authorList>
    </citation>
    <scope>NUCLEOTIDE SEQUENCE [LARGE SCALE GENOMIC DNA]</scope>
    <source>
        <strain evidence="8 9">SA-152</strain>
    </source>
</reference>
<evidence type="ECO:0000256" key="1">
    <source>
        <dbReference type="ARBA" id="ARBA00004141"/>
    </source>
</evidence>
<dbReference type="RefSeq" id="WP_133330613.1">
    <property type="nucleotide sequence ID" value="NZ_SMYL01000012.1"/>
</dbReference>
<organism evidence="8 9">
    <name type="scientific">Sapientia aquatica</name>
    <dbReference type="NCBI Taxonomy" id="1549640"/>
    <lineage>
        <taxon>Bacteria</taxon>
        <taxon>Pseudomonadati</taxon>
        <taxon>Pseudomonadota</taxon>
        <taxon>Betaproteobacteria</taxon>
        <taxon>Burkholderiales</taxon>
        <taxon>Oxalobacteraceae</taxon>
        <taxon>Sapientia</taxon>
    </lineage>
</organism>
<feature type="transmembrane region" description="Helical" evidence="6">
    <location>
        <begin position="66"/>
        <end position="85"/>
    </location>
</feature>
<dbReference type="Proteomes" id="UP000294829">
    <property type="component" value="Unassembled WGS sequence"/>
</dbReference>
<feature type="transmembrane region" description="Helical" evidence="6">
    <location>
        <begin position="211"/>
        <end position="232"/>
    </location>
</feature>
<feature type="transmembrane region" description="Helical" evidence="6">
    <location>
        <begin position="244"/>
        <end position="260"/>
    </location>
</feature>
<dbReference type="PANTHER" id="PTHR32322:SF2">
    <property type="entry name" value="EAMA DOMAIN-CONTAINING PROTEIN"/>
    <property type="match status" value="1"/>
</dbReference>
<name>A0A4R5VSR6_9BURK</name>
<keyword evidence="3 6" id="KW-0812">Transmembrane</keyword>
<evidence type="ECO:0000259" key="7">
    <source>
        <dbReference type="Pfam" id="PF00892"/>
    </source>
</evidence>